<comment type="caution">
    <text evidence="1">The sequence shown here is derived from an EMBL/GenBank/DDBJ whole genome shotgun (WGS) entry which is preliminary data.</text>
</comment>
<reference evidence="1 2" key="1">
    <citation type="submission" date="2017-03" db="EMBL/GenBank/DDBJ databases">
        <title>Genomes of endolithic fungi from Antarctica.</title>
        <authorList>
            <person name="Coleine C."/>
            <person name="Masonjones S."/>
            <person name="Stajich J.E."/>
        </authorList>
    </citation>
    <scope>NUCLEOTIDE SEQUENCE [LARGE SCALE GENOMIC DNA]</scope>
    <source>
        <strain evidence="1 2">CCFEE 6314</strain>
    </source>
</reference>
<protein>
    <recommendedName>
        <fullName evidence="3">Carboxymuconolactone decarboxylase-like domain-containing protein</fullName>
    </recommendedName>
</protein>
<dbReference type="InterPro" id="IPR029032">
    <property type="entry name" value="AhpD-like"/>
</dbReference>
<organism evidence="1 2">
    <name type="scientific">Exophiala mesophila</name>
    <name type="common">Black yeast-like fungus</name>
    <dbReference type="NCBI Taxonomy" id="212818"/>
    <lineage>
        <taxon>Eukaryota</taxon>
        <taxon>Fungi</taxon>
        <taxon>Dikarya</taxon>
        <taxon>Ascomycota</taxon>
        <taxon>Pezizomycotina</taxon>
        <taxon>Eurotiomycetes</taxon>
        <taxon>Chaetothyriomycetidae</taxon>
        <taxon>Chaetothyriales</taxon>
        <taxon>Herpotrichiellaceae</taxon>
        <taxon>Exophiala</taxon>
    </lineage>
</organism>
<dbReference type="PANTHER" id="PTHR34846">
    <property type="entry name" value="4-CARBOXYMUCONOLACTONE DECARBOXYLASE FAMILY PROTEIN (AFU_ORTHOLOGUE AFUA_6G11590)"/>
    <property type="match status" value="1"/>
</dbReference>
<dbReference type="Gene3D" id="1.20.1290.10">
    <property type="entry name" value="AhpD-like"/>
    <property type="match status" value="1"/>
</dbReference>
<sequence>MKLPYIQEPPIGLSAQDQAIYERIQARRGGTLLPLDKALFHSPEFADGWNSMLGAVRTRGVLSTDIREICICRPALHNRAWFEWKHHAPLLAEAEGFTSDMMQVVSTPNPKSQGPLNDKQWAVLRYSDAMTKTVDVPQDIFGALTKAGFDNQEIVEITITCAAYNMVSRFLVALDVGEMNGHPPQSISPADDGKSA</sequence>
<dbReference type="OrthoDB" id="9998495at2759"/>
<proteinExistence type="predicted"/>
<evidence type="ECO:0000313" key="1">
    <source>
        <dbReference type="EMBL" id="RVX73322.1"/>
    </source>
</evidence>
<dbReference type="VEuPathDB" id="FungiDB:PV10_02683"/>
<dbReference type="EMBL" id="NAJM01000008">
    <property type="protein sequence ID" value="RVX73322.1"/>
    <property type="molecule type" value="Genomic_DNA"/>
</dbReference>
<gene>
    <name evidence="1" type="ORF">B0A52_02964</name>
</gene>
<name>A0A438NC23_EXOME</name>
<evidence type="ECO:0000313" key="2">
    <source>
        <dbReference type="Proteomes" id="UP000288859"/>
    </source>
</evidence>
<dbReference type="AlphaFoldDB" id="A0A438NC23"/>
<dbReference type="PANTHER" id="PTHR34846:SF9">
    <property type="entry name" value="4-CARBOXYMUCONOLACTONE DECARBOXYLASE FAMILY PROTEIN (AFU_ORTHOLOGUE AFUA_1G03690)"/>
    <property type="match status" value="1"/>
</dbReference>
<dbReference type="SUPFAM" id="SSF69118">
    <property type="entry name" value="AhpD-like"/>
    <property type="match status" value="1"/>
</dbReference>
<dbReference type="Proteomes" id="UP000288859">
    <property type="component" value="Unassembled WGS sequence"/>
</dbReference>
<accession>A0A438NC23</accession>
<evidence type="ECO:0008006" key="3">
    <source>
        <dbReference type="Google" id="ProtNLM"/>
    </source>
</evidence>